<gene>
    <name evidence="2" type="ORF">NYG85_06910</name>
</gene>
<dbReference type="Gene3D" id="1.10.3480.10">
    <property type="entry name" value="TorD-like"/>
    <property type="match status" value="1"/>
</dbReference>
<reference evidence="2" key="2">
    <citation type="journal article" date="2023" name="Microorganisms">
        <title>Isolation and Genomic Characteristics of Cat-Borne Campylobacter felis sp. nov. and Sheep-Borne Campylobacter ovis sp. nov.</title>
        <authorList>
            <person name="Wang H."/>
            <person name="Li Y."/>
            <person name="Gu Y."/>
            <person name="Zhou G."/>
            <person name="Chen X."/>
            <person name="Zhang X."/>
            <person name="Shao Z."/>
            <person name="Zhang J."/>
            <person name="Zhang M."/>
        </authorList>
    </citation>
    <scope>NUCLEOTIDE SEQUENCE</scope>
    <source>
        <strain evidence="2">PS10</strain>
    </source>
</reference>
<keyword evidence="1" id="KW-1133">Transmembrane helix</keyword>
<accession>A0ABT7HQH5</accession>
<dbReference type="RefSeq" id="WP_284937753.1">
    <property type="nucleotide sequence ID" value="NZ_JANURM010000007.1"/>
</dbReference>
<keyword evidence="1" id="KW-0812">Transmembrane</keyword>
<protein>
    <submittedName>
        <fullName evidence="2">Uncharacterized protein</fullName>
    </submittedName>
</protein>
<dbReference type="InterPro" id="IPR036411">
    <property type="entry name" value="TorD-like_sf"/>
</dbReference>
<feature type="transmembrane region" description="Helical" evidence="1">
    <location>
        <begin position="42"/>
        <end position="63"/>
    </location>
</feature>
<comment type="caution">
    <text evidence="2">The sequence shown here is derived from an EMBL/GenBank/DDBJ whole genome shotgun (WGS) entry which is preliminary data.</text>
</comment>
<reference evidence="2" key="1">
    <citation type="submission" date="2022-08" db="EMBL/GenBank/DDBJ databases">
        <authorList>
            <person name="Wang H."/>
        </authorList>
    </citation>
    <scope>NUCLEOTIDE SEQUENCE</scope>
    <source>
        <strain evidence="2">PS10</strain>
    </source>
</reference>
<keyword evidence="1" id="KW-0472">Membrane</keyword>
<keyword evidence="3" id="KW-1185">Reference proteome</keyword>
<proteinExistence type="predicted"/>
<evidence type="ECO:0000256" key="1">
    <source>
        <dbReference type="SAM" id="Phobius"/>
    </source>
</evidence>
<name>A0ABT7HQH5_9BACT</name>
<evidence type="ECO:0000313" key="3">
    <source>
        <dbReference type="Proteomes" id="UP001173801"/>
    </source>
</evidence>
<evidence type="ECO:0000313" key="2">
    <source>
        <dbReference type="EMBL" id="MDL0089095.1"/>
    </source>
</evidence>
<dbReference type="EMBL" id="JANURM010000007">
    <property type="protein sequence ID" value="MDL0089095.1"/>
    <property type="molecule type" value="Genomic_DNA"/>
</dbReference>
<dbReference type="Proteomes" id="UP001173801">
    <property type="component" value="Unassembled WGS sequence"/>
</dbReference>
<sequence length="94" mass="10898">MQKFYKSINFNPKMGEVDSISNQLLLIATILKNELDETHQKLLVSFLTGFFLPYAMPLSLDLMQISKSSFYKSMGYFLAEFCQNLQEIFKIKKG</sequence>
<organism evidence="2 3">
    <name type="scientific">Campylobacter gastrosuis</name>
    <dbReference type="NCBI Taxonomy" id="2974576"/>
    <lineage>
        <taxon>Bacteria</taxon>
        <taxon>Pseudomonadati</taxon>
        <taxon>Campylobacterota</taxon>
        <taxon>Epsilonproteobacteria</taxon>
        <taxon>Campylobacterales</taxon>
        <taxon>Campylobacteraceae</taxon>
        <taxon>Campylobacter</taxon>
    </lineage>
</organism>
<dbReference type="SUPFAM" id="SSF89155">
    <property type="entry name" value="TorD-like"/>
    <property type="match status" value="1"/>
</dbReference>